<keyword evidence="4" id="KW-0804">Transcription</keyword>
<evidence type="ECO:0000256" key="4">
    <source>
        <dbReference type="ARBA" id="ARBA00023163"/>
    </source>
</evidence>
<sequence>MDTPNLRLLILDDEPAVLDLLAAALEGQLIAERRIEITIRASRAMQALELARLTPPDLALVDLEMPEMGGLAFAKALLEQSETPPDVLIYSGHTDRMDVYEALESRIKGYILKGHESGIDQLYQALETVCSGGIWIAPEVSLSMYQKGLSKSFSQPSVLWKIPLTVREKEVLECFRQGLTQSQIAEDLELSFETVKTHLKNLREKSGCKNLQELRLKLSEN</sequence>
<dbReference type="PROSITE" id="PS50043">
    <property type="entry name" value="HTH_LUXR_2"/>
    <property type="match status" value="1"/>
</dbReference>
<dbReference type="Pfam" id="PF00072">
    <property type="entry name" value="Response_reg"/>
    <property type="match status" value="1"/>
</dbReference>
<dbReference type="AlphaFoldDB" id="A0A2M7FYS1"/>
<evidence type="ECO:0000313" key="8">
    <source>
        <dbReference type="EMBL" id="PIW14497.1"/>
    </source>
</evidence>
<dbReference type="Pfam" id="PF00196">
    <property type="entry name" value="GerE"/>
    <property type="match status" value="1"/>
</dbReference>
<feature type="domain" description="HTH luxR-type" evidence="6">
    <location>
        <begin position="157"/>
        <end position="221"/>
    </location>
</feature>
<dbReference type="InterPro" id="IPR011006">
    <property type="entry name" value="CheY-like_superfamily"/>
</dbReference>
<dbReference type="SMART" id="SM00421">
    <property type="entry name" value="HTH_LUXR"/>
    <property type="match status" value="1"/>
</dbReference>
<dbReference type="SMART" id="SM00448">
    <property type="entry name" value="REC"/>
    <property type="match status" value="1"/>
</dbReference>
<dbReference type="GO" id="GO:0006355">
    <property type="term" value="P:regulation of DNA-templated transcription"/>
    <property type="evidence" value="ECO:0007669"/>
    <property type="project" value="InterPro"/>
</dbReference>
<proteinExistence type="predicted"/>
<protein>
    <recommendedName>
        <fullName evidence="10">DNA-binding response regulator</fullName>
    </recommendedName>
</protein>
<feature type="domain" description="Response regulatory" evidence="7">
    <location>
        <begin position="7"/>
        <end position="128"/>
    </location>
</feature>
<dbReference type="EMBL" id="PFFQ01000059">
    <property type="protein sequence ID" value="PIW14497.1"/>
    <property type="molecule type" value="Genomic_DNA"/>
</dbReference>
<evidence type="ECO:0000256" key="3">
    <source>
        <dbReference type="ARBA" id="ARBA00023125"/>
    </source>
</evidence>
<evidence type="ECO:0000313" key="9">
    <source>
        <dbReference type="Proteomes" id="UP000231019"/>
    </source>
</evidence>
<dbReference type="SUPFAM" id="SSF46894">
    <property type="entry name" value="C-terminal effector domain of the bipartite response regulators"/>
    <property type="match status" value="1"/>
</dbReference>
<dbReference type="CDD" id="cd17535">
    <property type="entry name" value="REC_NarL-like"/>
    <property type="match status" value="1"/>
</dbReference>
<dbReference type="PANTHER" id="PTHR43214:SF41">
    <property type="entry name" value="NITRATE_NITRITE RESPONSE REGULATOR PROTEIN NARP"/>
    <property type="match status" value="1"/>
</dbReference>
<dbReference type="PRINTS" id="PR00038">
    <property type="entry name" value="HTHLUXR"/>
</dbReference>
<dbReference type="CDD" id="cd06170">
    <property type="entry name" value="LuxR_C_like"/>
    <property type="match status" value="1"/>
</dbReference>
<keyword evidence="2" id="KW-0805">Transcription regulation</keyword>
<dbReference type="SUPFAM" id="SSF52172">
    <property type="entry name" value="CheY-like"/>
    <property type="match status" value="1"/>
</dbReference>
<dbReference type="InterPro" id="IPR036388">
    <property type="entry name" value="WH-like_DNA-bd_sf"/>
</dbReference>
<evidence type="ECO:0000256" key="2">
    <source>
        <dbReference type="ARBA" id="ARBA00023015"/>
    </source>
</evidence>
<accession>A0A2M7FYS1</accession>
<evidence type="ECO:0008006" key="10">
    <source>
        <dbReference type="Google" id="ProtNLM"/>
    </source>
</evidence>
<evidence type="ECO:0000259" key="6">
    <source>
        <dbReference type="PROSITE" id="PS50043"/>
    </source>
</evidence>
<feature type="modified residue" description="4-aspartylphosphate" evidence="5">
    <location>
        <position position="62"/>
    </location>
</feature>
<dbReference type="Gene3D" id="3.40.50.2300">
    <property type="match status" value="1"/>
</dbReference>
<dbReference type="InterPro" id="IPR000792">
    <property type="entry name" value="Tscrpt_reg_LuxR_C"/>
</dbReference>
<dbReference type="InterPro" id="IPR039420">
    <property type="entry name" value="WalR-like"/>
</dbReference>
<gene>
    <name evidence="8" type="ORF">COW36_20875</name>
</gene>
<evidence type="ECO:0000256" key="5">
    <source>
        <dbReference type="PROSITE-ProRule" id="PRU00169"/>
    </source>
</evidence>
<dbReference type="InterPro" id="IPR058245">
    <property type="entry name" value="NreC/VraR/RcsB-like_REC"/>
</dbReference>
<dbReference type="GO" id="GO:0000160">
    <property type="term" value="P:phosphorelay signal transduction system"/>
    <property type="evidence" value="ECO:0007669"/>
    <property type="project" value="InterPro"/>
</dbReference>
<dbReference type="InterPro" id="IPR001789">
    <property type="entry name" value="Sig_transdc_resp-reg_receiver"/>
</dbReference>
<comment type="caution">
    <text evidence="8">The sequence shown here is derived from an EMBL/GenBank/DDBJ whole genome shotgun (WGS) entry which is preliminary data.</text>
</comment>
<dbReference type="InterPro" id="IPR016032">
    <property type="entry name" value="Sig_transdc_resp-reg_C-effctor"/>
</dbReference>
<reference evidence="8 9" key="1">
    <citation type="submission" date="2017-09" db="EMBL/GenBank/DDBJ databases">
        <title>Depth-based differentiation of microbial function through sediment-hosted aquifers and enrichment of novel symbionts in the deep terrestrial subsurface.</title>
        <authorList>
            <person name="Probst A.J."/>
            <person name="Ladd B."/>
            <person name="Jarett J.K."/>
            <person name="Geller-Mcgrath D.E."/>
            <person name="Sieber C.M."/>
            <person name="Emerson J.B."/>
            <person name="Anantharaman K."/>
            <person name="Thomas B.C."/>
            <person name="Malmstrom R."/>
            <person name="Stieglmeier M."/>
            <person name="Klingl A."/>
            <person name="Woyke T."/>
            <person name="Ryan C.M."/>
            <person name="Banfield J.F."/>
        </authorList>
    </citation>
    <scope>NUCLEOTIDE SEQUENCE [LARGE SCALE GENOMIC DNA]</scope>
    <source>
        <strain evidence="8">CG17_big_fil_post_rev_8_21_14_2_50_48_46</strain>
    </source>
</reference>
<organism evidence="8 9">
    <name type="scientific">bacterium (Candidatus Blackallbacteria) CG17_big_fil_post_rev_8_21_14_2_50_48_46</name>
    <dbReference type="NCBI Taxonomy" id="2014261"/>
    <lineage>
        <taxon>Bacteria</taxon>
        <taxon>Candidatus Blackallbacteria</taxon>
    </lineage>
</organism>
<keyword evidence="3" id="KW-0238">DNA-binding</keyword>
<dbReference type="Gene3D" id="1.10.10.10">
    <property type="entry name" value="Winged helix-like DNA-binding domain superfamily/Winged helix DNA-binding domain"/>
    <property type="match status" value="1"/>
</dbReference>
<dbReference type="PANTHER" id="PTHR43214">
    <property type="entry name" value="TWO-COMPONENT RESPONSE REGULATOR"/>
    <property type="match status" value="1"/>
</dbReference>
<evidence type="ECO:0000259" key="7">
    <source>
        <dbReference type="PROSITE" id="PS50110"/>
    </source>
</evidence>
<keyword evidence="1 5" id="KW-0597">Phosphoprotein</keyword>
<evidence type="ECO:0000256" key="1">
    <source>
        <dbReference type="ARBA" id="ARBA00022553"/>
    </source>
</evidence>
<dbReference type="PROSITE" id="PS50110">
    <property type="entry name" value="RESPONSE_REGULATORY"/>
    <property type="match status" value="1"/>
</dbReference>
<dbReference type="GO" id="GO:0003677">
    <property type="term" value="F:DNA binding"/>
    <property type="evidence" value="ECO:0007669"/>
    <property type="project" value="UniProtKB-KW"/>
</dbReference>
<name>A0A2M7FYS1_9BACT</name>
<dbReference type="Proteomes" id="UP000231019">
    <property type="component" value="Unassembled WGS sequence"/>
</dbReference>